<dbReference type="EMBL" id="JAHXZJ010000361">
    <property type="protein sequence ID" value="KAH0561986.1"/>
    <property type="molecule type" value="Genomic_DNA"/>
</dbReference>
<accession>A0AAV7IYY3</accession>
<sequence length="109" mass="12651">MYGVKNSSNVNDVRFHLFSSTFRSTKPDENFDKKFRNFDSSSLPPCKAELQQHLLRVRYVTKIWRNAHLKHPTSLSPTAFGWTINGDKYDFVWFLGEQLPSSVADIIVQ</sequence>
<name>A0AAV7IYY3_COTGL</name>
<proteinExistence type="predicted"/>
<feature type="non-terminal residue" evidence="1">
    <location>
        <position position="109"/>
    </location>
</feature>
<dbReference type="Proteomes" id="UP000826195">
    <property type="component" value="Unassembled WGS sequence"/>
</dbReference>
<evidence type="ECO:0000313" key="2">
    <source>
        <dbReference type="Proteomes" id="UP000826195"/>
    </source>
</evidence>
<gene>
    <name evidence="1" type="ORF">KQX54_000211</name>
</gene>
<reference evidence="1 2" key="1">
    <citation type="journal article" date="2021" name="J. Hered.">
        <title>A chromosome-level genome assembly of the parasitoid wasp, Cotesia glomerata (Hymenoptera: Braconidae).</title>
        <authorList>
            <person name="Pinto B.J."/>
            <person name="Weis J.J."/>
            <person name="Gamble T."/>
            <person name="Ode P.J."/>
            <person name="Paul R."/>
            <person name="Zaspel J.M."/>
        </authorList>
    </citation>
    <scope>NUCLEOTIDE SEQUENCE [LARGE SCALE GENOMIC DNA]</scope>
    <source>
        <strain evidence="1">CgM1</strain>
    </source>
</reference>
<protein>
    <submittedName>
        <fullName evidence="1">Uncharacterized protein</fullName>
    </submittedName>
</protein>
<dbReference type="AlphaFoldDB" id="A0AAV7IYY3"/>
<evidence type="ECO:0000313" key="1">
    <source>
        <dbReference type="EMBL" id="KAH0561986.1"/>
    </source>
</evidence>
<organism evidence="1 2">
    <name type="scientific">Cotesia glomerata</name>
    <name type="common">Lepidopteran parasitic wasp</name>
    <name type="synonym">Apanteles glomeratus</name>
    <dbReference type="NCBI Taxonomy" id="32391"/>
    <lineage>
        <taxon>Eukaryota</taxon>
        <taxon>Metazoa</taxon>
        <taxon>Ecdysozoa</taxon>
        <taxon>Arthropoda</taxon>
        <taxon>Hexapoda</taxon>
        <taxon>Insecta</taxon>
        <taxon>Pterygota</taxon>
        <taxon>Neoptera</taxon>
        <taxon>Endopterygota</taxon>
        <taxon>Hymenoptera</taxon>
        <taxon>Apocrita</taxon>
        <taxon>Ichneumonoidea</taxon>
        <taxon>Braconidae</taxon>
        <taxon>Microgastrinae</taxon>
        <taxon>Cotesia</taxon>
    </lineage>
</organism>
<keyword evidence="2" id="KW-1185">Reference proteome</keyword>
<comment type="caution">
    <text evidence="1">The sequence shown here is derived from an EMBL/GenBank/DDBJ whole genome shotgun (WGS) entry which is preliminary data.</text>
</comment>